<evidence type="ECO:0000256" key="8">
    <source>
        <dbReference type="ARBA" id="ARBA00048128"/>
    </source>
</evidence>
<dbReference type="EC" id="2.7.7.9" evidence="3"/>
<sequence length="674" mass="76017">MTIHSIVIQKLLSTNAHLGRRVAAHHFKVFTCGTRNGVAIIDSDKTLICLRNACHFIGSLVRQKGRFLFVNTNSLFDEIVDQMTNKIGCTTNKNWWRMGGFLTNSSSPKKFRSRHKKICFGPSQLPDCVVIMDTERKSSVILEADRLQIPIVSLVDSSMSLDAYKRITYPVPANDSVQFVYLFCNLITKTFLLEQKRREDTETSTRQLARPKTESSDEVRQIEQTKINNANDELPVVPYESLESILDDFAETKELLDKLVVLKFNGGLGTKLGFNGPKSAIEVCDGLTFLDLIVKQIESLNSKYGSNVPLVLLNTIKTHDETLKVLEKYAKSNIDIHMFSQVHKLNIGQHSQAKSFGGRTTEDEGYPLDHGEMLITLMNSGRLDVFLSQGKEYILVGDSDNLSAVVDPKIINHLIQNEIEYCLEVTPTTLLESSTVKSHQGKFQLMEIARNSAKDPMEKFKLIDTGNLWVNLKAVKRLVETDSLKMENYAISKEVEDDKILLQETAAGSAIQGIHLHMSNSTHVFYFILLILMLFSPLCLSQFFGHAIGINVPHSRYLRMKSTSDLLLVQSDLYTSTEGLLIRNKARTNILNPSIELGPEFEKVRDFLSRFKSIPSIIELESLKVTGDVWFGSGITLKVSNMLLLNCYYESSFEVLLVSSLCTCKQKRLSCIWM</sequence>
<dbReference type="SUPFAM" id="SSF52313">
    <property type="entry name" value="Ribosomal protein S2"/>
    <property type="match status" value="1"/>
</dbReference>
<reference evidence="10 11" key="1">
    <citation type="journal article" date="2024" name="Plant J.">
        <title>Genome sequences and population genomics reveal climatic adaptation and genomic divergence between two closely related sweetgum species.</title>
        <authorList>
            <person name="Xu W.Q."/>
            <person name="Ren C.Q."/>
            <person name="Zhang X.Y."/>
            <person name="Comes H.P."/>
            <person name="Liu X.H."/>
            <person name="Li Y.G."/>
            <person name="Kettle C.J."/>
            <person name="Jalonen R."/>
            <person name="Gaisberger H."/>
            <person name="Ma Y.Z."/>
            <person name="Qiu Y.X."/>
        </authorList>
    </citation>
    <scope>NUCLEOTIDE SEQUENCE [LARGE SCALE GENOMIC DNA]</scope>
    <source>
        <strain evidence="10">Hangzhou</strain>
    </source>
</reference>
<dbReference type="PANTHER" id="PTHR43511">
    <property type="match status" value="1"/>
</dbReference>
<evidence type="ECO:0000256" key="2">
    <source>
        <dbReference type="ARBA" id="ARBA00010401"/>
    </source>
</evidence>
<dbReference type="GO" id="GO:0003983">
    <property type="term" value="F:UTP:glucose-1-phosphate uridylyltransferase activity"/>
    <property type="evidence" value="ECO:0007669"/>
    <property type="project" value="UniProtKB-EC"/>
</dbReference>
<keyword evidence="9" id="KW-0472">Membrane</keyword>
<evidence type="ECO:0000313" key="10">
    <source>
        <dbReference type="EMBL" id="KAK9282814.1"/>
    </source>
</evidence>
<dbReference type="InterPro" id="IPR029044">
    <property type="entry name" value="Nucleotide-diphossugar_trans"/>
</dbReference>
<feature type="transmembrane region" description="Helical" evidence="9">
    <location>
        <begin position="524"/>
        <end position="552"/>
    </location>
</feature>
<evidence type="ECO:0000256" key="1">
    <source>
        <dbReference type="ARBA" id="ARBA00006242"/>
    </source>
</evidence>
<dbReference type="Gene3D" id="3.90.550.10">
    <property type="entry name" value="Spore Coat Polysaccharide Biosynthesis Protein SpsA, Chain A"/>
    <property type="match status" value="1"/>
</dbReference>
<dbReference type="GO" id="GO:1990904">
    <property type="term" value="C:ribonucleoprotein complex"/>
    <property type="evidence" value="ECO:0007669"/>
    <property type="project" value="UniProtKB-KW"/>
</dbReference>
<dbReference type="GO" id="GO:0006412">
    <property type="term" value="P:translation"/>
    <property type="evidence" value="ECO:0007669"/>
    <property type="project" value="InterPro"/>
</dbReference>
<dbReference type="Pfam" id="PF00318">
    <property type="entry name" value="Ribosomal_S2"/>
    <property type="match status" value="2"/>
</dbReference>
<protein>
    <recommendedName>
        <fullName evidence="3">UTP--glucose-1-phosphate uridylyltransferase</fullName>
        <ecNumber evidence="3">2.7.7.9</ecNumber>
    </recommendedName>
</protein>
<dbReference type="Pfam" id="PF01704">
    <property type="entry name" value="UDPGP"/>
    <property type="match status" value="1"/>
</dbReference>
<evidence type="ECO:0000256" key="3">
    <source>
        <dbReference type="ARBA" id="ARBA00012415"/>
    </source>
</evidence>
<evidence type="ECO:0000256" key="4">
    <source>
        <dbReference type="ARBA" id="ARBA00022679"/>
    </source>
</evidence>
<dbReference type="InterPro" id="IPR002618">
    <property type="entry name" value="UDPGP_fam"/>
</dbReference>
<dbReference type="Gene3D" id="3.40.50.10490">
    <property type="entry name" value="Glucose-6-phosphate isomerase like protein, domain 1"/>
    <property type="match status" value="1"/>
</dbReference>
<evidence type="ECO:0000256" key="5">
    <source>
        <dbReference type="ARBA" id="ARBA00022695"/>
    </source>
</evidence>
<dbReference type="Proteomes" id="UP001415857">
    <property type="component" value="Unassembled WGS sequence"/>
</dbReference>
<evidence type="ECO:0000256" key="9">
    <source>
        <dbReference type="SAM" id="Phobius"/>
    </source>
</evidence>
<dbReference type="SUPFAM" id="SSF53448">
    <property type="entry name" value="Nucleotide-diphospho-sugar transferases"/>
    <property type="match status" value="1"/>
</dbReference>
<keyword evidence="9" id="KW-0812">Transmembrane</keyword>
<dbReference type="InterPro" id="IPR001865">
    <property type="entry name" value="Ribosomal_uS2"/>
</dbReference>
<proteinExistence type="inferred from homology"/>
<keyword evidence="7" id="KW-0687">Ribonucleoprotein</keyword>
<comment type="similarity">
    <text evidence="2">Belongs to the UDPGP type 1 family.</text>
</comment>
<accession>A0AAP0RW91</accession>
<dbReference type="InterPro" id="IPR018130">
    <property type="entry name" value="Ribosomal_uS2_CS"/>
</dbReference>
<dbReference type="PRINTS" id="PR00395">
    <property type="entry name" value="RIBOSOMALS2"/>
</dbReference>
<comment type="catalytic activity">
    <reaction evidence="8">
        <text>alpha-D-glucose 1-phosphate + UTP + H(+) = UDP-alpha-D-glucose + diphosphate</text>
        <dbReference type="Rhea" id="RHEA:19889"/>
        <dbReference type="ChEBI" id="CHEBI:15378"/>
        <dbReference type="ChEBI" id="CHEBI:33019"/>
        <dbReference type="ChEBI" id="CHEBI:46398"/>
        <dbReference type="ChEBI" id="CHEBI:58601"/>
        <dbReference type="ChEBI" id="CHEBI:58885"/>
        <dbReference type="EC" id="2.7.7.9"/>
    </reaction>
</comment>
<name>A0AAP0RW91_LIQFO</name>
<keyword evidence="4" id="KW-0808">Transferase</keyword>
<evidence type="ECO:0000256" key="7">
    <source>
        <dbReference type="ARBA" id="ARBA00023274"/>
    </source>
</evidence>
<comment type="similarity">
    <text evidence="1">Belongs to the universal ribosomal protein uS2 family.</text>
</comment>
<keyword evidence="9" id="KW-1133">Transmembrane helix</keyword>
<dbReference type="InterPro" id="IPR023591">
    <property type="entry name" value="Ribosomal_uS2_flav_dom_sf"/>
</dbReference>
<dbReference type="InterPro" id="IPR016267">
    <property type="entry name" value="UDPGP_trans"/>
</dbReference>
<dbReference type="GO" id="GO:0003735">
    <property type="term" value="F:structural constituent of ribosome"/>
    <property type="evidence" value="ECO:0007669"/>
    <property type="project" value="InterPro"/>
</dbReference>
<comment type="caution">
    <text evidence="10">The sequence shown here is derived from an EMBL/GenBank/DDBJ whole genome shotgun (WGS) entry which is preliminary data.</text>
</comment>
<dbReference type="GO" id="GO:0006011">
    <property type="term" value="P:UDP-alpha-D-glucose metabolic process"/>
    <property type="evidence" value="ECO:0007669"/>
    <property type="project" value="InterPro"/>
</dbReference>
<dbReference type="GO" id="GO:0005840">
    <property type="term" value="C:ribosome"/>
    <property type="evidence" value="ECO:0007669"/>
    <property type="project" value="UniProtKB-KW"/>
</dbReference>
<keyword evidence="6" id="KW-0689">Ribosomal protein</keyword>
<organism evidence="10 11">
    <name type="scientific">Liquidambar formosana</name>
    <name type="common">Formosan gum</name>
    <dbReference type="NCBI Taxonomy" id="63359"/>
    <lineage>
        <taxon>Eukaryota</taxon>
        <taxon>Viridiplantae</taxon>
        <taxon>Streptophyta</taxon>
        <taxon>Embryophyta</taxon>
        <taxon>Tracheophyta</taxon>
        <taxon>Spermatophyta</taxon>
        <taxon>Magnoliopsida</taxon>
        <taxon>eudicotyledons</taxon>
        <taxon>Gunneridae</taxon>
        <taxon>Pentapetalae</taxon>
        <taxon>Saxifragales</taxon>
        <taxon>Altingiaceae</taxon>
        <taxon>Liquidambar</taxon>
    </lineage>
</organism>
<gene>
    <name evidence="10" type="ORF">L1049_011036</name>
</gene>
<keyword evidence="11" id="KW-1185">Reference proteome</keyword>
<dbReference type="PROSITE" id="PS00962">
    <property type="entry name" value="RIBOSOMAL_S2_1"/>
    <property type="match status" value="1"/>
</dbReference>
<dbReference type="CDD" id="cd01425">
    <property type="entry name" value="RPS2"/>
    <property type="match status" value="1"/>
</dbReference>
<dbReference type="Gene3D" id="2.160.10.10">
    <property type="entry name" value="Hexapeptide repeat proteins"/>
    <property type="match status" value="1"/>
</dbReference>
<keyword evidence="5" id="KW-0548">Nucleotidyltransferase</keyword>
<evidence type="ECO:0000256" key="6">
    <source>
        <dbReference type="ARBA" id="ARBA00022980"/>
    </source>
</evidence>
<dbReference type="EMBL" id="JBBPBK010000006">
    <property type="protein sequence ID" value="KAK9282814.1"/>
    <property type="molecule type" value="Genomic_DNA"/>
</dbReference>
<dbReference type="FunFam" id="2.160.10.10:FF:000001">
    <property type="entry name" value="UTP--glucose-1-phosphate uridylyltransferase"/>
    <property type="match status" value="1"/>
</dbReference>
<evidence type="ECO:0000313" key="11">
    <source>
        <dbReference type="Proteomes" id="UP001415857"/>
    </source>
</evidence>
<dbReference type="AlphaFoldDB" id="A0AAP0RW91"/>